<proteinExistence type="predicted"/>
<keyword evidence="4" id="KW-1185">Reference proteome</keyword>
<dbReference type="PANTHER" id="PTHR35176:SF6">
    <property type="entry name" value="HEME OXYGENASE HI_0854-RELATED"/>
    <property type="match status" value="1"/>
</dbReference>
<dbReference type="RefSeq" id="WP_344996793.1">
    <property type="nucleotide sequence ID" value="NZ_BAABFR010000041.1"/>
</dbReference>
<evidence type="ECO:0000256" key="1">
    <source>
        <dbReference type="ARBA" id="ARBA00023002"/>
    </source>
</evidence>
<accession>A0ABP8JRV2</accession>
<dbReference type="Proteomes" id="UP001500635">
    <property type="component" value="Unassembled WGS sequence"/>
</dbReference>
<gene>
    <name evidence="3" type="ORF">GCM10023147_27860</name>
</gene>
<feature type="domain" description="Pyridoxamine 5'-phosphate oxidase N-terminal" evidence="2">
    <location>
        <begin position="14"/>
        <end position="145"/>
    </location>
</feature>
<dbReference type="PANTHER" id="PTHR35176">
    <property type="entry name" value="HEME OXYGENASE HI_0854-RELATED"/>
    <property type="match status" value="1"/>
</dbReference>
<reference evidence="4" key="1">
    <citation type="journal article" date="2019" name="Int. J. Syst. Evol. Microbiol.">
        <title>The Global Catalogue of Microorganisms (GCM) 10K type strain sequencing project: providing services to taxonomists for standard genome sequencing and annotation.</title>
        <authorList>
            <consortium name="The Broad Institute Genomics Platform"/>
            <consortium name="The Broad Institute Genome Sequencing Center for Infectious Disease"/>
            <person name="Wu L."/>
            <person name="Ma J."/>
        </authorList>
    </citation>
    <scope>NUCLEOTIDE SEQUENCE [LARGE SCALE GENOMIC DNA]</scope>
    <source>
        <strain evidence="4">JCM 17688</strain>
    </source>
</reference>
<dbReference type="InterPro" id="IPR012349">
    <property type="entry name" value="Split_barrel_FMN-bd"/>
</dbReference>
<protein>
    <submittedName>
        <fullName evidence="3">PPOX class F420-dependent oxidoreductase</fullName>
    </submittedName>
</protein>
<evidence type="ECO:0000313" key="4">
    <source>
        <dbReference type="Proteomes" id="UP001500635"/>
    </source>
</evidence>
<keyword evidence="1" id="KW-0560">Oxidoreductase</keyword>
<dbReference type="InterPro" id="IPR011576">
    <property type="entry name" value="Pyridox_Oxase_N"/>
</dbReference>
<comment type="caution">
    <text evidence="3">The sequence shown here is derived from an EMBL/GenBank/DDBJ whole genome shotgun (WGS) entry which is preliminary data.</text>
</comment>
<name>A0ABP8JRV2_9ACTN</name>
<dbReference type="InterPro" id="IPR052019">
    <property type="entry name" value="F420H2_bilvrd_red/Heme_oxyg"/>
</dbReference>
<dbReference type="SUPFAM" id="SSF50475">
    <property type="entry name" value="FMN-binding split barrel"/>
    <property type="match status" value="1"/>
</dbReference>
<dbReference type="Pfam" id="PF01243">
    <property type="entry name" value="PNPOx_N"/>
    <property type="match status" value="1"/>
</dbReference>
<dbReference type="NCBIfam" id="TIGR03618">
    <property type="entry name" value="Rv1155_F420"/>
    <property type="match status" value="1"/>
</dbReference>
<evidence type="ECO:0000313" key="3">
    <source>
        <dbReference type="EMBL" id="GAA4395071.1"/>
    </source>
</evidence>
<organism evidence="3 4">
    <name type="scientific">Tsukamurella soli</name>
    <dbReference type="NCBI Taxonomy" id="644556"/>
    <lineage>
        <taxon>Bacteria</taxon>
        <taxon>Bacillati</taxon>
        <taxon>Actinomycetota</taxon>
        <taxon>Actinomycetes</taxon>
        <taxon>Mycobacteriales</taxon>
        <taxon>Tsukamurellaceae</taxon>
        <taxon>Tsukamurella</taxon>
    </lineage>
</organism>
<dbReference type="Gene3D" id="2.30.110.10">
    <property type="entry name" value="Electron Transport, Fmn-binding Protein, Chain A"/>
    <property type="match status" value="1"/>
</dbReference>
<evidence type="ECO:0000259" key="2">
    <source>
        <dbReference type="Pfam" id="PF01243"/>
    </source>
</evidence>
<sequence>MGINRRAQVAMTADEAGEFLARSRTATLATVGLGGQPHLVAMWYAVLDGDLWFETKAKSQKAVNLRRDPRVSVLVEAGRTYDSLRGVEIEGSAELTDEAQAVLRLGIAMWERYVGPYTDDQRPGVDAMMDKRVCVRVRAARTRTWDHRKLGLPAIPVGGSTAEFDEG</sequence>
<dbReference type="EMBL" id="BAABFR010000041">
    <property type="protein sequence ID" value="GAA4395071.1"/>
    <property type="molecule type" value="Genomic_DNA"/>
</dbReference>
<dbReference type="InterPro" id="IPR019920">
    <property type="entry name" value="F420-binding_dom_put"/>
</dbReference>